<evidence type="ECO:0000256" key="3">
    <source>
        <dbReference type="ARBA" id="ARBA00022964"/>
    </source>
</evidence>
<comment type="similarity">
    <text evidence="1">Belongs to the TfdA dioxygenase family.</text>
</comment>
<comment type="caution">
    <text evidence="7">The sequence shown here is derived from an EMBL/GenBank/DDBJ whole genome shotgun (WGS) entry which is preliminary data.</text>
</comment>
<keyword evidence="2" id="KW-0479">Metal-binding</keyword>
<accession>A0A6I4SZ68</accession>
<evidence type="ECO:0000313" key="7">
    <source>
        <dbReference type="EMBL" id="MXO60748.1"/>
    </source>
</evidence>
<dbReference type="AlphaFoldDB" id="A0A6I4SZ68"/>
<dbReference type="PANTHER" id="PTHR43779:SF3">
    <property type="entry name" value="(3R)-3-[(CARBOXYMETHYL)AMINO]FATTY ACID OXYGENASE_DECARBOXYLASE"/>
    <property type="match status" value="1"/>
</dbReference>
<evidence type="ECO:0000256" key="5">
    <source>
        <dbReference type="ARBA" id="ARBA00023004"/>
    </source>
</evidence>
<evidence type="ECO:0000259" key="6">
    <source>
        <dbReference type="Pfam" id="PF02668"/>
    </source>
</evidence>
<proteinExistence type="inferred from homology"/>
<dbReference type="OrthoDB" id="7209371at2"/>
<dbReference type="InterPro" id="IPR003819">
    <property type="entry name" value="TauD/TfdA-like"/>
</dbReference>
<keyword evidence="3 7" id="KW-0223">Dioxygenase</keyword>
<sequence length="306" mass="34431">MQVSPLHPLFAAELVGADLSLPPDAELVRTVEDAMARYGVLAIRDAEISDEQQKDFSRAFGPLELPSRVKGASRPVGTRHYTPGIFHAGNLDHNDEVIPYGSDPKSLAKGAERFHTDSSFHTMPTKWSLLHGVETPPPSVGGDTWFVDARAAYDDLSETMKARIENLVGLHDFWEGRKLAGFKAEITPDMRLVIPFPTVRHPLVRTMPYGRKALYIGGHCFGIEGMDLDEGLALVEELYAHATQEKYIYRHQWRRWDLVIWDNRSTMHAATPLLSDEYRRDMRRTTINESGPETSAYEWMGLGEAA</sequence>
<evidence type="ECO:0000256" key="1">
    <source>
        <dbReference type="ARBA" id="ARBA00005896"/>
    </source>
</evidence>
<keyword evidence="8" id="KW-1185">Reference proteome</keyword>
<evidence type="ECO:0000256" key="2">
    <source>
        <dbReference type="ARBA" id="ARBA00022723"/>
    </source>
</evidence>
<dbReference type="InterPro" id="IPR042098">
    <property type="entry name" value="TauD-like_sf"/>
</dbReference>
<dbReference type="Proteomes" id="UP000433652">
    <property type="component" value="Unassembled WGS sequence"/>
</dbReference>
<dbReference type="EMBL" id="WTYM01000057">
    <property type="protein sequence ID" value="MXO60748.1"/>
    <property type="molecule type" value="Genomic_DNA"/>
</dbReference>
<dbReference type="GO" id="GO:0046872">
    <property type="term" value="F:metal ion binding"/>
    <property type="evidence" value="ECO:0007669"/>
    <property type="project" value="UniProtKB-KW"/>
</dbReference>
<dbReference type="RefSeq" id="WP_159797189.1">
    <property type="nucleotide sequence ID" value="NZ_WTYM01000057.1"/>
</dbReference>
<dbReference type="SUPFAM" id="SSF51197">
    <property type="entry name" value="Clavaminate synthase-like"/>
    <property type="match status" value="1"/>
</dbReference>
<dbReference type="Gene3D" id="3.60.130.10">
    <property type="entry name" value="Clavaminate synthase-like"/>
    <property type="match status" value="1"/>
</dbReference>
<dbReference type="InterPro" id="IPR051178">
    <property type="entry name" value="TfdA_dioxygenase"/>
</dbReference>
<dbReference type="Pfam" id="PF02668">
    <property type="entry name" value="TauD"/>
    <property type="match status" value="1"/>
</dbReference>
<dbReference type="GO" id="GO:0016706">
    <property type="term" value="F:2-oxoglutarate-dependent dioxygenase activity"/>
    <property type="evidence" value="ECO:0007669"/>
    <property type="project" value="UniProtKB-ARBA"/>
</dbReference>
<keyword evidence="5" id="KW-0408">Iron</keyword>
<keyword evidence="4" id="KW-0560">Oxidoreductase</keyword>
<feature type="domain" description="TauD/TfdA-like" evidence="6">
    <location>
        <begin position="3"/>
        <end position="286"/>
    </location>
</feature>
<dbReference type="PANTHER" id="PTHR43779">
    <property type="entry name" value="DIOXYGENASE RV0097-RELATED"/>
    <property type="match status" value="1"/>
</dbReference>
<name>A0A6I4SZ68_9SPHN</name>
<protein>
    <submittedName>
        <fullName evidence="7">TauD/TfdA family dioxygenase</fullName>
    </submittedName>
</protein>
<organism evidence="7 8">
    <name type="scientific">Croceibacterium salegens</name>
    <dbReference type="NCBI Taxonomy" id="1737568"/>
    <lineage>
        <taxon>Bacteria</taxon>
        <taxon>Pseudomonadati</taxon>
        <taxon>Pseudomonadota</taxon>
        <taxon>Alphaproteobacteria</taxon>
        <taxon>Sphingomonadales</taxon>
        <taxon>Erythrobacteraceae</taxon>
        <taxon>Croceibacterium</taxon>
    </lineage>
</organism>
<gene>
    <name evidence="7" type="ORF">GRI89_14490</name>
</gene>
<reference evidence="7 8" key="1">
    <citation type="submission" date="2019-12" db="EMBL/GenBank/DDBJ databases">
        <title>Genomic-based taxomic classification of the family Erythrobacteraceae.</title>
        <authorList>
            <person name="Xu L."/>
        </authorList>
    </citation>
    <scope>NUCLEOTIDE SEQUENCE [LARGE SCALE GENOMIC DNA]</scope>
    <source>
        <strain evidence="7 8">MCCC 1K01500</strain>
    </source>
</reference>
<evidence type="ECO:0000256" key="4">
    <source>
        <dbReference type="ARBA" id="ARBA00023002"/>
    </source>
</evidence>
<evidence type="ECO:0000313" key="8">
    <source>
        <dbReference type="Proteomes" id="UP000433652"/>
    </source>
</evidence>